<dbReference type="AlphaFoldDB" id="A0A9P0C9Q9"/>
<evidence type="ECO:0000256" key="1">
    <source>
        <dbReference type="SAM" id="MobiDB-lite"/>
    </source>
</evidence>
<protein>
    <submittedName>
        <fullName evidence="2">Uncharacterized protein</fullName>
    </submittedName>
</protein>
<feature type="region of interest" description="Disordered" evidence="1">
    <location>
        <begin position="1"/>
        <end position="36"/>
    </location>
</feature>
<sequence>MYDQRLAPSMVTSQAATNGRSGPSTERLPRRRRTDAGTLYKKMLVTAHPEHCEHNIRTDRQCERDNDVTDKFVL</sequence>
<gene>
    <name evidence="2" type="ORF">DIATSA_LOCUS10168</name>
</gene>
<dbReference type="EMBL" id="OU893336">
    <property type="protein sequence ID" value="CAH0759917.1"/>
    <property type="molecule type" value="Genomic_DNA"/>
</dbReference>
<accession>A0A9P0C9Q9</accession>
<reference evidence="2" key="2">
    <citation type="submission" date="2022-10" db="EMBL/GenBank/DDBJ databases">
        <authorList>
            <consortium name="ENA_rothamsted_submissions"/>
            <consortium name="culmorum"/>
            <person name="King R."/>
        </authorList>
    </citation>
    <scope>NUCLEOTIDE SEQUENCE</scope>
</reference>
<dbReference type="OrthoDB" id="9936463at2759"/>
<evidence type="ECO:0000313" key="2">
    <source>
        <dbReference type="EMBL" id="CAH0759917.1"/>
    </source>
</evidence>
<name>A0A9P0C9Q9_9NEOP</name>
<organism evidence="2 3">
    <name type="scientific">Diatraea saccharalis</name>
    <name type="common">sugarcane borer</name>
    <dbReference type="NCBI Taxonomy" id="40085"/>
    <lineage>
        <taxon>Eukaryota</taxon>
        <taxon>Metazoa</taxon>
        <taxon>Ecdysozoa</taxon>
        <taxon>Arthropoda</taxon>
        <taxon>Hexapoda</taxon>
        <taxon>Insecta</taxon>
        <taxon>Pterygota</taxon>
        <taxon>Neoptera</taxon>
        <taxon>Endopterygota</taxon>
        <taxon>Lepidoptera</taxon>
        <taxon>Glossata</taxon>
        <taxon>Ditrysia</taxon>
        <taxon>Pyraloidea</taxon>
        <taxon>Crambidae</taxon>
        <taxon>Crambinae</taxon>
        <taxon>Diatraea</taxon>
    </lineage>
</organism>
<feature type="compositionally biased region" description="Polar residues" evidence="1">
    <location>
        <begin position="10"/>
        <end position="24"/>
    </location>
</feature>
<reference evidence="2" key="1">
    <citation type="submission" date="2021-12" db="EMBL/GenBank/DDBJ databases">
        <authorList>
            <person name="King R."/>
        </authorList>
    </citation>
    <scope>NUCLEOTIDE SEQUENCE</scope>
</reference>
<keyword evidence="3" id="KW-1185">Reference proteome</keyword>
<dbReference type="Proteomes" id="UP001153714">
    <property type="component" value="Chromosome 5"/>
</dbReference>
<evidence type="ECO:0000313" key="3">
    <source>
        <dbReference type="Proteomes" id="UP001153714"/>
    </source>
</evidence>
<proteinExistence type="predicted"/>